<sequence length="706" mass="80925">MKRTFSFFILVFFVCTGIFAQNNRSRKTNLLRSTDNAFFMTNEAERIGNQVVAYQRVTGGWPKNIDMCRQLSKEELAEVIKQKSRRNDSTTDNNATTTQFLFLARLYKATGGKEWKEACKKAVDYLISGQYENGGWPQFWPEMRDYQVHITYNDNAMVNTLSLFQDIINGKEPFDSDLFDTATKERLQKSFDKGIECILNTQIVVKGKPTVWCQQHDLNTLKPAPARAYELPSFCSQESCEIVRLLMTLPNPDKRVRKAVHSAMAWFDKYKLTGLRVTRTGEKGSTDRDTKLVKDAGGSPLWARFYDLERCEPFVCDRDGIPRRSLEEIGRERRGGYSWFNSNPALLYPLYEQWADKYDRRNKGRISLFTKGANENGTIDMSRKPSPDKRKFNVIVKPGESIQQAIEKAPLDGAQPFKILLLKGTYNQKVIIDRPNIVLVGEDRDSTIIVLAEGAKSMPKGEFRGKPIGRGVISITEDGNDCVISGLTVYNNYGTTVENTTSHQFAIYGRGTRTIVVNCNVWADGNDALALWAKEGKGMYYHADLNLRCPGVDFLCPRGWCYATRCRFYGDGRAIIWHDGRGDKTKKLVIKDSSFDAKRPTILGRWHHDSQFFLVNCHMSENILDTNITYAYSDKVLDPCPWGQRTYYFGCTRDGGDSGWLRNNLQESEEKPEFYAITALWTFDNKWNPEKRLRELWDVVQYSILK</sequence>
<dbReference type="EC" id="4.2.2.2" evidence="1"/>
<gene>
    <name evidence="1" type="primary">pelA</name>
    <name evidence="1" type="ORF">E5358_06350</name>
</gene>
<protein>
    <submittedName>
        <fullName evidence="1">Pectate lyase</fullName>
        <ecNumber evidence="1">4.2.2.2</ecNumber>
    </submittedName>
</protein>
<evidence type="ECO:0000313" key="2">
    <source>
        <dbReference type="Proteomes" id="UP000308886"/>
    </source>
</evidence>
<name>A0AC61QQY8_9BACT</name>
<keyword evidence="1" id="KW-0456">Lyase</keyword>
<comment type="caution">
    <text evidence="1">The sequence shown here is derived from an EMBL/GenBank/DDBJ whole genome shotgun (WGS) entry which is preliminary data.</text>
</comment>
<reference evidence="1" key="1">
    <citation type="submission" date="2019-04" db="EMBL/GenBank/DDBJ databases">
        <title>Microbes associate with the intestines of laboratory mice.</title>
        <authorList>
            <person name="Navarre W."/>
            <person name="Wong E."/>
            <person name="Huang K."/>
            <person name="Tropini C."/>
            <person name="Ng K."/>
            <person name="Yu B."/>
        </authorList>
    </citation>
    <scope>NUCLEOTIDE SEQUENCE</scope>
    <source>
        <strain evidence="1">NM73_A23</strain>
    </source>
</reference>
<dbReference type="Proteomes" id="UP000308886">
    <property type="component" value="Unassembled WGS sequence"/>
</dbReference>
<organism evidence="1 2">
    <name type="scientific">Palleniella muris</name>
    <dbReference type="NCBI Taxonomy" id="3038145"/>
    <lineage>
        <taxon>Bacteria</taxon>
        <taxon>Pseudomonadati</taxon>
        <taxon>Bacteroidota</taxon>
        <taxon>Bacteroidia</taxon>
        <taxon>Bacteroidales</taxon>
        <taxon>Prevotellaceae</taxon>
        <taxon>Palleniella</taxon>
    </lineage>
</organism>
<dbReference type="EMBL" id="SRZC01000008">
    <property type="protein sequence ID" value="TGX82660.1"/>
    <property type="molecule type" value="Genomic_DNA"/>
</dbReference>
<evidence type="ECO:0000313" key="1">
    <source>
        <dbReference type="EMBL" id="TGX82660.1"/>
    </source>
</evidence>
<accession>A0AC61QQY8</accession>
<proteinExistence type="predicted"/>
<keyword evidence="2" id="KW-1185">Reference proteome</keyword>